<gene>
    <name evidence="1" type="ORF">S03H2_70771</name>
</gene>
<proteinExistence type="predicted"/>
<organism evidence="1">
    <name type="scientific">marine sediment metagenome</name>
    <dbReference type="NCBI Taxonomy" id="412755"/>
    <lineage>
        <taxon>unclassified sequences</taxon>
        <taxon>metagenomes</taxon>
        <taxon>ecological metagenomes</taxon>
    </lineage>
</organism>
<feature type="non-terminal residue" evidence="1">
    <location>
        <position position="1"/>
    </location>
</feature>
<sequence length="113" mass="12427">ITSPAGGEYFDATAPDYVVEISDSGSPIDTMWYTIDGGANIEFTVNSMFANDSAGNTNNSYSFTLYKDVLAPRIIVNNPINQTYYNAPPPINITAYDPNLTNMYYMVGFTQIP</sequence>
<reference evidence="1" key="1">
    <citation type="journal article" date="2014" name="Front. Microbiol.">
        <title>High frequency of phylogenetically diverse reductive dehalogenase-homologous genes in deep subseafloor sedimentary metagenomes.</title>
        <authorList>
            <person name="Kawai M."/>
            <person name="Futagami T."/>
            <person name="Toyoda A."/>
            <person name="Takaki Y."/>
            <person name="Nishi S."/>
            <person name="Hori S."/>
            <person name="Arai W."/>
            <person name="Tsubouchi T."/>
            <person name="Morono Y."/>
            <person name="Uchiyama I."/>
            <person name="Ito T."/>
            <person name="Fujiyama A."/>
            <person name="Inagaki F."/>
            <person name="Takami H."/>
        </authorList>
    </citation>
    <scope>NUCLEOTIDE SEQUENCE</scope>
    <source>
        <strain evidence="1">Expedition CK06-06</strain>
    </source>
</reference>
<dbReference type="EMBL" id="BARU01047137">
    <property type="protein sequence ID" value="GAH96730.1"/>
    <property type="molecule type" value="Genomic_DNA"/>
</dbReference>
<accession>X1KSY5</accession>
<feature type="non-terminal residue" evidence="1">
    <location>
        <position position="113"/>
    </location>
</feature>
<protein>
    <submittedName>
        <fullName evidence="1">Uncharacterized protein</fullName>
    </submittedName>
</protein>
<name>X1KSY5_9ZZZZ</name>
<dbReference type="AlphaFoldDB" id="X1KSY5"/>
<evidence type="ECO:0000313" key="1">
    <source>
        <dbReference type="EMBL" id="GAH96730.1"/>
    </source>
</evidence>
<comment type="caution">
    <text evidence="1">The sequence shown here is derived from an EMBL/GenBank/DDBJ whole genome shotgun (WGS) entry which is preliminary data.</text>
</comment>